<comment type="caution">
    <text evidence="1">The sequence shown here is derived from an EMBL/GenBank/DDBJ whole genome shotgun (WGS) entry which is preliminary data.</text>
</comment>
<name>A0A5B7GSA3_PORTR</name>
<sequence length="76" mass="8612">MSYLSNSLCFPSLVTRSSFPLRHNVIRTSHLPSQLPDGRRECHMCPSLVISTPSTRYLYVNPLLRHVAGTGDREEL</sequence>
<keyword evidence="2" id="KW-1185">Reference proteome</keyword>
<organism evidence="1 2">
    <name type="scientific">Portunus trituberculatus</name>
    <name type="common">Swimming crab</name>
    <name type="synonym">Neptunus trituberculatus</name>
    <dbReference type="NCBI Taxonomy" id="210409"/>
    <lineage>
        <taxon>Eukaryota</taxon>
        <taxon>Metazoa</taxon>
        <taxon>Ecdysozoa</taxon>
        <taxon>Arthropoda</taxon>
        <taxon>Crustacea</taxon>
        <taxon>Multicrustacea</taxon>
        <taxon>Malacostraca</taxon>
        <taxon>Eumalacostraca</taxon>
        <taxon>Eucarida</taxon>
        <taxon>Decapoda</taxon>
        <taxon>Pleocyemata</taxon>
        <taxon>Brachyura</taxon>
        <taxon>Eubrachyura</taxon>
        <taxon>Portunoidea</taxon>
        <taxon>Portunidae</taxon>
        <taxon>Portuninae</taxon>
        <taxon>Portunus</taxon>
    </lineage>
</organism>
<proteinExistence type="predicted"/>
<evidence type="ECO:0000313" key="1">
    <source>
        <dbReference type="EMBL" id="MPC60479.1"/>
    </source>
</evidence>
<evidence type="ECO:0000313" key="2">
    <source>
        <dbReference type="Proteomes" id="UP000324222"/>
    </source>
</evidence>
<protein>
    <submittedName>
        <fullName evidence="1">Uncharacterized protein</fullName>
    </submittedName>
</protein>
<dbReference type="EMBL" id="VSRR010017567">
    <property type="protein sequence ID" value="MPC60479.1"/>
    <property type="molecule type" value="Genomic_DNA"/>
</dbReference>
<dbReference type="AlphaFoldDB" id="A0A5B7GSA3"/>
<gene>
    <name evidence="1" type="ORF">E2C01_054524</name>
</gene>
<reference evidence="1 2" key="1">
    <citation type="submission" date="2019-05" db="EMBL/GenBank/DDBJ databases">
        <title>Another draft genome of Portunus trituberculatus and its Hox gene families provides insights of decapod evolution.</title>
        <authorList>
            <person name="Jeong J.-H."/>
            <person name="Song I."/>
            <person name="Kim S."/>
            <person name="Choi T."/>
            <person name="Kim D."/>
            <person name="Ryu S."/>
            <person name="Kim W."/>
        </authorList>
    </citation>
    <scope>NUCLEOTIDE SEQUENCE [LARGE SCALE GENOMIC DNA]</scope>
    <source>
        <tissue evidence="1">Muscle</tissue>
    </source>
</reference>
<accession>A0A5B7GSA3</accession>
<dbReference type="Proteomes" id="UP000324222">
    <property type="component" value="Unassembled WGS sequence"/>
</dbReference>